<comment type="caution">
    <text evidence="1">The sequence shown here is derived from an EMBL/GenBank/DDBJ whole genome shotgun (WGS) entry which is preliminary data.</text>
</comment>
<accession>A0ABT1MGN0</accession>
<name>A0ABT1MGN0_9BACT</name>
<reference evidence="1 2" key="1">
    <citation type="submission" date="2022-07" db="EMBL/GenBank/DDBJ databases">
        <title>Fecal culturing of patients with breast cancer.</title>
        <authorList>
            <person name="Teng N.M.Y."/>
            <person name="Kiu R."/>
            <person name="Evans R."/>
            <person name="Baker D.J."/>
            <person name="Zenner C."/>
            <person name="Robinson S.D."/>
            <person name="Hall L.J."/>
        </authorList>
    </citation>
    <scope>NUCLEOTIDE SEQUENCE [LARGE SCALE GENOMIC DNA]</scope>
    <source>
        <strain evidence="1 2">LH1063</strain>
    </source>
</reference>
<protein>
    <submittedName>
        <fullName evidence="1">Uncharacterized protein</fullName>
    </submittedName>
</protein>
<dbReference type="Proteomes" id="UP001205603">
    <property type="component" value="Unassembled WGS sequence"/>
</dbReference>
<dbReference type="RefSeq" id="WP_255026816.1">
    <property type="nucleotide sequence ID" value="NZ_JANDHW010000005.1"/>
</dbReference>
<evidence type="ECO:0000313" key="1">
    <source>
        <dbReference type="EMBL" id="MCP9611792.1"/>
    </source>
</evidence>
<keyword evidence="2" id="KW-1185">Reference proteome</keyword>
<organism evidence="1 2">
    <name type="scientific">Coprobacter tertius</name>
    <dbReference type="NCBI Taxonomy" id="2944915"/>
    <lineage>
        <taxon>Bacteria</taxon>
        <taxon>Pseudomonadati</taxon>
        <taxon>Bacteroidota</taxon>
        <taxon>Bacteroidia</taxon>
        <taxon>Bacteroidales</taxon>
        <taxon>Barnesiellaceae</taxon>
        <taxon>Coprobacter</taxon>
    </lineage>
</organism>
<dbReference type="EMBL" id="JANDHW010000005">
    <property type="protein sequence ID" value="MCP9611792.1"/>
    <property type="molecule type" value="Genomic_DNA"/>
</dbReference>
<sequence length="96" mass="11213">MANKRSLKKEINFITEELISECLYNQIFTKGANTEENNKILEEIIDIQEDFLRRINITDGKYNPKIVKKYYRALIADFDKKIDAIIDKLAITGKQS</sequence>
<proteinExistence type="predicted"/>
<evidence type="ECO:0000313" key="2">
    <source>
        <dbReference type="Proteomes" id="UP001205603"/>
    </source>
</evidence>
<gene>
    <name evidence="1" type="ORF">NMU02_06780</name>
</gene>